<gene>
    <name evidence="5" type="ORF">LPJ61_006309</name>
</gene>
<evidence type="ECO:0000256" key="3">
    <source>
        <dbReference type="SAM" id="MobiDB-lite"/>
    </source>
</evidence>
<dbReference type="PROSITE" id="PS50102">
    <property type="entry name" value="RRM"/>
    <property type="match status" value="1"/>
</dbReference>
<keyword evidence="6" id="KW-1185">Reference proteome</keyword>
<dbReference type="Gene3D" id="3.30.70.330">
    <property type="match status" value="1"/>
</dbReference>
<evidence type="ECO:0000259" key="4">
    <source>
        <dbReference type="PROSITE" id="PS50102"/>
    </source>
</evidence>
<evidence type="ECO:0000256" key="2">
    <source>
        <dbReference type="PROSITE-ProRule" id="PRU00176"/>
    </source>
</evidence>
<name>A0A9W7XUT4_9FUNG</name>
<evidence type="ECO:0000313" key="6">
    <source>
        <dbReference type="Proteomes" id="UP001143981"/>
    </source>
</evidence>
<dbReference type="SUPFAM" id="SSF54928">
    <property type="entry name" value="RNA-binding domain, RBD"/>
    <property type="match status" value="1"/>
</dbReference>
<keyword evidence="1 2" id="KW-0694">RNA-binding</keyword>
<dbReference type="PANTHER" id="PTHR19965">
    <property type="entry name" value="RNA AND EXPORT FACTOR BINDING PROTEIN"/>
    <property type="match status" value="1"/>
</dbReference>
<reference evidence="5" key="1">
    <citation type="submission" date="2022-07" db="EMBL/GenBank/DDBJ databases">
        <title>Phylogenomic reconstructions and comparative analyses of Kickxellomycotina fungi.</title>
        <authorList>
            <person name="Reynolds N.K."/>
            <person name="Stajich J.E."/>
            <person name="Barry K."/>
            <person name="Grigoriev I.V."/>
            <person name="Crous P."/>
            <person name="Smith M.E."/>
        </authorList>
    </citation>
    <scope>NUCLEOTIDE SEQUENCE</scope>
    <source>
        <strain evidence="5">BCRC 34381</strain>
    </source>
</reference>
<dbReference type="CDD" id="cd00590">
    <property type="entry name" value="RRM_SF"/>
    <property type="match status" value="1"/>
</dbReference>
<dbReference type="Proteomes" id="UP001143981">
    <property type="component" value="Unassembled WGS sequence"/>
</dbReference>
<dbReference type="InterPro" id="IPR000504">
    <property type="entry name" value="RRM_dom"/>
</dbReference>
<dbReference type="AlphaFoldDB" id="A0A9W7XUT4"/>
<dbReference type="GO" id="GO:0005634">
    <property type="term" value="C:nucleus"/>
    <property type="evidence" value="ECO:0007669"/>
    <property type="project" value="TreeGrafter"/>
</dbReference>
<dbReference type="EMBL" id="JANBOI010002903">
    <property type="protein sequence ID" value="KAJ1719420.1"/>
    <property type="molecule type" value="Genomic_DNA"/>
</dbReference>
<protein>
    <recommendedName>
        <fullName evidence="4">RRM domain-containing protein</fullName>
    </recommendedName>
</protein>
<dbReference type="PANTHER" id="PTHR19965:SF35">
    <property type="entry name" value="RNA ANNEALING PROTEIN YRA1"/>
    <property type="match status" value="1"/>
</dbReference>
<dbReference type="InterPro" id="IPR012677">
    <property type="entry name" value="Nucleotide-bd_a/b_plait_sf"/>
</dbReference>
<accession>A0A9W7XUT4</accession>
<dbReference type="GO" id="GO:0003729">
    <property type="term" value="F:mRNA binding"/>
    <property type="evidence" value="ECO:0007669"/>
    <property type="project" value="TreeGrafter"/>
</dbReference>
<organism evidence="5 6">
    <name type="scientific">Coemansia biformis</name>
    <dbReference type="NCBI Taxonomy" id="1286918"/>
    <lineage>
        <taxon>Eukaryota</taxon>
        <taxon>Fungi</taxon>
        <taxon>Fungi incertae sedis</taxon>
        <taxon>Zoopagomycota</taxon>
        <taxon>Kickxellomycotina</taxon>
        <taxon>Kickxellomycetes</taxon>
        <taxon>Kickxellales</taxon>
        <taxon>Kickxellaceae</taxon>
        <taxon>Coemansia</taxon>
    </lineage>
</organism>
<dbReference type="Pfam" id="PF00076">
    <property type="entry name" value="RRM_1"/>
    <property type="match status" value="1"/>
</dbReference>
<dbReference type="OrthoDB" id="6159137at2759"/>
<feature type="region of interest" description="Disordered" evidence="3">
    <location>
        <begin position="201"/>
        <end position="223"/>
    </location>
</feature>
<feature type="compositionally biased region" description="Basic residues" evidence="3">
    <location>
        <begin position="207"/>
        <end position="216"/>
    </location>
</feature>
<dbReference type="InterPro" id="IPR035979">
    <property type="entry name" value="RBD_domain_sf"/>
</dbReference>
<comment type="caution">
    <text evidence="5">The sequence shown here is derived from an EMBL/GenBank/DDBJ whole genome shotgun (WGS) entry which is preliminary data.</text>
</comment>
<dbReference type="InterPro" id="IPR051229">
    <property type="entry name" value="ALYREF_mRNA_export"/>
</dbReference>
<dbReference type="GO" id="GO:0006406">
    <property type="term" value="P:mRNA export from nucleus"/>
    <property type="evidence" value="ECO:0007669"/>
    <property type="project" value="TreeGrafter"/>
</dbReference>
<feature type="non-terminal residue" evidence="5">
    <location>
        <position position="1"/>
    </location>
</feature>
<evidence type="ECO:0000256" key="1">
    <source>
        <dbReference type="ARBA" id="ARBA00022884"/>
    </source>
</evidence>
<evidence type="ECO:0000313" key="5">
    <source>
        <dbReference type="EMBL" id="KAJ1719420.1"/>
    </source>
</evidence>
<proteinExistence type="predicted"/>
<feature type="domain" description="RRM" evidence="4">
    <location>
        <begin position="102"/>
        <end position="179"/>
    </location>
</feature>
<dbReference type="SMART" id="SM00360">
    <property type="entry name" value="RRM"/>
    <property type="match status" value="1"/>
</dbReference>
<sequence length="223" mass="22962">RSTKNKPKGTVANAKTRDAFAERLGRGTDISKVIGKGRLAGRVGKASVGRASVGKASVGRAGTGKAAVGTTRLAGLAERMKAAPKAAVVDRTIAIKGEAGPAAVFISNLDMEASTEDVKTCFKQFGAIKSCTLLYDSNGRASGHAEVTYATKAAAEEAVAKLNNALADGRRLSVKLIPATKQPVQNVAPFASASASVSAAQAPMLARKNRRQRKVGGGRMDVD</sequence>